<feature type="transmembrane region" description="Helical" evidence="1">
    <location>
        <begin position="80"/>
        <end position="99"/>
    </location>
</feature>
<evidence type="ECO:0000313" key="4">
    <source>
        <dbReference type="Proteomes" id="UP001352263"/>
    </source>
</evidence>
<dbReference type="EMBL" id="JAWIIV010000025">
    <property type="protein sequence ID" value="MEC4722061.1"/>
    <property type="molecule type" value="Genomic_DNA"/>
</dbReference>
<keyword evidence="1" id="KW-1133">Transmembrane helix</keyword>
<evidence type="ECO:0000256" key="1">
    <source>
        <dbReference type="SAM" id="Phobius"/>
    </source>
</evidence>
<sequence length="139" mass="15303">MQGIKRKVVYVCLYEAIAITICSVSFFALSDKGLAHATTLSIACSAIAVLWNLGFNALFERWEAVQAVRGRSLARRAAHALGFEGGLIVLLVPLIAWWLDVSLMQSLLMDIGLSIFFLVYTFIFGWVFDRIFGLPASAA</sequence>
<feature type="transmembrane region" description="Helical" evidence="1">
    <location>
        <begin position="111"/>
        <end position="128"/>
    </location>
</feature>
<feature type="transmembrane region" description="Helical" evidence="1">
    <location>
        <begin position="7"/>
        <end position="28"/>
    </location>
</feature>
<keyword evidence="4" id="KW-1185">Reference proteome</keyword>
<gene>
    <name evidence="3" type="ORF">RY831_23105</name>
</gene>
<dbReference type="InterPro" id="IPR058208">
    <property type="entry name" value="PACE"/>
</dbReference>
<proteinExistence type="predicted"/>
<keyword evidence="1" id="KW-0472">Membrane</keyword>
<organism evidence="3 4">
    <name type="scientific">Noviherbaspirillum album</name>
    <dbReference type="NCBI Taxonomy" id="3080276"/>
    <lineage>
        <taxon>Bacteria</taxon>
        <taxon>Pseudomonadati</taxon>
        <taxon>Pseudomonadota</taxon>
        <taxon>Betaproteobacteria</taxon>
        <taxon>Burkholderiales</taxon>
        <taxon>Oxalobacteraceae</taxon>
        <taxon>Noviherbaspirillum</taxon>
    </lineage>
</organism>
<evidence type="ECO:0000313" key="3">
    <source>
        <dbReference type="EMBL" id="MEC4722061.1"/>
    </source>
</evidence>
<protein>
    <submittedName>
        <fullName evidence="3">PACE efflux transporter</fullName>
    </submittedName>
</protein>
<name>A0ABU6JF29_9BURK</name>
<evidence type="ECO:0000259" key="2">
    <source>
        <dbReference type="Pfam" id="PF05232"/>
    </source>
</evidence>
<reference evidence="3 4" key="1">
    <citation type="submission" date="2023-10" db="EMBL/GenBank/DDBJ databases">
        <title>Noviherbaspirillum sp. CPCC 100848 genome assembly.</title>
        <authorList>
            <person name="Li X.Y."/>
            <person name="Fang X.M."/>
        </authorList>
    </citation>
    <scope>NUCLEOTIDE SEQUENCE [LARGE SCALE GENOMIC DNA]</scope>
    <source>
        <strain evidence="3 4">CPCC 100848</strain>
    </source>
</reference>
<dbReference type="RefSeq" id="WP_326508741.1">
    <property type="nucleotide sequence ID" value="NZ_JAWIIV010000025.1"/>
</dbReference>
<accession>A0ABU6JF29</accession>
<dbReference type="Pfam" id="PF05232">
    <property type="entry name" value="BTP"/>
    <property type="match status" value="2"/>
</dbReference>
<feature type="domain" description="Chlorhexidine efflux transporter" evidence="2">
    <location>
        <begin position="3"/>
        <end position="64"/>
    </location>
</feature>
<keyword evidence="1" id="KW-0812">Transmembrane</keyword>
<feature type="domain" description="Chlorhexidine efflux transporter" evidence="2">
    <location>
        <begin position="71"/>
        <end position="133"/>
    </location>
</feature>
<dbReference type="Proteomes" id="UP001352263">
    <property type="component" value="Unassembled WGS sequence"/>
</dbReference>
<comment type="caution">
    <text evidence="3">The sequence shown here is derived from an EMBL/GenBank/DDBJ whole genome shotgun (WGS) entry which is preliminary data.</text>
</comment>
<dbReference type="NCBIfam" id="NF033664">
    <property type="entry name" value="PACE_transport"/>
    <property type="match status" value="1"/>
</dbReference>
<dbReference type="InterPro" id="IPR007896">
    <property type="entry name" value="BTP_bacteria"/>
</dbReference>
<feature type="transmembrane region" description="Helical" evidence="1">
    <location>
        <begin position="34"/>
        <end position="59"/>
    </location>
</feature>